<evidence type="ECO:0000313" key="1">
    <source>
        <dbReference type="EMBL" id="OEH76366.1"/>
    </source>
</evidence>
<evidence type="ECO:0000313" key="2">
    <source>
        <dbReference type="Proteomes" id="UP000095192"/>
    </source>
</evidence>
<gene>
    <name evidence="1" type="ORF">cyc_02565</name>
</gene>
<sequence>MVLAAPATLSENFVRYETSSVQQIVHGEGEHSDDRHKSKLPRTLLIVRIKELWNICITPGEAYRQYVTY</sequence>
<protein>
    <submittedName>
        <fullName evidence="1">Uncharacterized protein</fullName>
    </submittedName>
</protein>
<dbReference type="InParanoid" id="A0A1D3CYX3"/>
<comment type="caution">
    <text evidence="1">The sequence shown here is derived from an EMBL/GenBank/DDBJ whole genome shotgun (WGS) entry which is preliminary data.</text>
</comment>
<proteinExistence type="predicted"/>
<reference evidence="1 2" key="1">
    <citation type="journal article" date="2016" name="BMC Genomics">
        <title>Comparative genomics reveals Cyclospora cayetanensis possesses coccidia-like metabolism and invasion components but unique surface antigens.</title>
        <authorList>
            <person name="Liu S."/>
            <person name="Wang L."/>
            <person name="Zheng H."/>
            <person name="Xu Z."/>
            <person name="Roellig D.M."/>
            <person name="Li N."/>
            <person name="Frace M.A."/>
            <person name="Tang K."/>
            <person name="Arrowood M.J."/>
            <person name="Moss D.M."/>
            <person name="Zhang L."/>
            <person name="Feng Y."/>
            <person name="Xiao L."/>
        </authorList>
    </citation>
    <scope>NUCLEOTIDE SEQUENCE [LARGE SCALE GENOMIC DNA]</scope>
    <source>
        <strain evidence="1 2">CHN_HEN01</strain>
    </source>
</reference>
<name>A0A1D3CYX3_9EIME</name>
<dbReference type="AlphaFoldDB" id="A0A1D3CYX3"/>
<dbReference type="VEuPathDB" id="ToxoDB:cyc_02565"/>
<dbReference type="Proteomes" id="UP000095192">
    <property type="component" value="Unassembled WGS sequence"/>
</dbReference>
<organism evidence="1 2">
    <name type="scientific">Cyclospora cayetanensis</name>
    <dbReference type="NCBI Taxonomy" id="88456"/>
    <lineage>
        <taxon>Eukaryota</taxon>
        <taxon>Sar</taxon>
        <taxon>Alveolata</taxon>
        <taxon>Apicomplexa</taxon>
        <taxon>Conoidasida</taxon>
        <taxon>Coccidia</taxon>
        <taxon>Eucoccidiorida</taxon>
        <taxon>Eimeriorina</taxon>
        <taxon>Eimeriidae</taxon>
        <taxon>Cyclospora</taxon>
    </lineage>
</organism>
<keyword evidence="2" id="KW-1185">Reference proteome</keyword>
<accession>A0A1D3CYX3</accession>
<dbReference type="EMBL" id="JROU02001479">
    <property type="protein sequence ID" value="OEH76366.1"/>
    <property type="molecule type" value="Genomic_DNA"/>
</dbReference>